<name>A0ACB9ZV49_CATRO</name>
<dbReference type="EMBL" id="CM044708">
    <property type="protein sequence ID" value="KAI5651136.1"/>
    <property type="molecule type" value="Genomic_DNA"/>
</dbReference>
<gene>
    <name evidence="1" type="ORF">M9H77_37141</name>
</gene>
<comment type="caution">
    <text evidence="1">The sequence shown here is derived from an EMBL/GenBank/DDBJ whole genome shotgun (WGS) entry which is preliminary data.</text>
</comment>
<evidence type="ECO:0000313" key="1">
    <source>
        <dbReference type="EMBL" id="KAI5651136.1"/>
    </source>
</evidence>
<accession>A0ACB9ZV49</accession>
<reference evidence="2" key="1">
    <citation type="journal article" date="2023" name="Nat. Plants">
        <title>Single-cell RNA sequencing provides a high-resolution roadmap for understanding the multicellular compartmentation of specialized metabolism.</title>
        <authorList>
            <person name="Sun S."/>
            <person name="Shen X."/>
            <person name="Li Y."/>
            <person name="Li Y."/>
            <person name="Wang S."/>
            <person name="Li R."/>
            <person name="Zhang H."/>
            <person name="Shen G."/>
            <person name="Guo B."/>
            <person name="Wei J."/>
            <person name="Xu J."/>
            <person name="St-Pierre B."/>
            <person name="Chen S."/>
            <person name="Sun C."/>
        </authorList>
    </citation>
    <scope>NUCLEOTIDE SEQUENCE [LARGE SCALE GENOMIC DNA]</scope>
</reference>
<proteinExistence type="predicted"/>
<organism evidence="1 2">
    <name type="scientific">Catharanthus roseus</name>
    <name type="common">Madagascar periwinkle</name>
    <name type="synonym">Vinca rosea</name>
    <dbReference type="NCBI Taxonomy" id="4058"/>
    <lineage>
        <taxon>Eukaryota</taxon>
        <taxon>Viridiplantae</taxon>
        <taxon>Streptophyta</taxon>
        <taxon>Embryophyta</taxon>
        <taxon>Tracheophyta</taxon>
        <taxon>Spermatophyta</taxon>
        <taxon>Magnoliopsida</taxon>
        <taxon>eudicotyledons</taxon>
        <taxon>Gunneridae</taxon>
        <taxon>Pentapetalae</taxon>
        <taxon>asterids</taxon>
        <taxon>lamiids</taxon>
        <taxon>Gentianales</taxon>
        <taxon>Apocynaceae</taxon>
        <taxon>Rauvolfioideae</taxon>
        <taxon>Vinceae</taxon>
        <taxon>Catharanthinae</taxon>
        <taxon>Catharanthus</taxon>
    </lineage>
</organism>
<evidence type="ECO:0000313" key="2">
    <source>
        <dbReference type="Proteomes" id="UP001060085"/>
    </source>
</evidence>
<keyword evidence="2" id="KW-1185">Reference proteome</keyword>
<sequence length="736" mass="81306">MTMDREKEREIELESAMYTNCLLLGLDPAIIGIGANNGTPRVGLFRHSNPKLGEQLLYFILSSLRGPIQSAKDFDKVWPIFDSAQSRDFRKVVQGIISELESQGALPRSNSRVSSLATCCGPRFVELLWQLSLHALREVHRRTFAADVSSNPLPASLTDVAFSHAATLLPVTKARIALERRRFLKNAETAVRRQAMWSNLAHEMTAEFRGLCAEEAYLQQELEKLHDLRNKVKLEGELWDELVSSSSQNSHMVQRATRLWDSLLSRKSQHEVLASGPIEDLIAHREHRYRISGSSLLAAMDQSSLVTPSELGSSHSDKNEQSDGSPTDVNREKHKSSLDSTYGQGNDEKFSRIEDRSARGQPTVDIAEVLRRWTHALQRIHKQSVQLAKANDGEGPELLRNAQEGDTSGHAESLAATLAEHKQHLASIQVLINQLKEVAPAIQNSVSELTEEVNRLSSSLHPLAKHHGRSNSPIQAQSSGRTLENSADEVADMTSRLSSIQLEKTSASPPALKLPHLFNLTPNSSGKGGNMQKRQSQAQANQIGNTSDQKSSEHPVSTSPVDNLHQDHDNFFVHNLKKSVREAALSSQSYSLESSLDSRSDDSSEHYFVPLPGAGFSRIGLEKKPNSVRTKKLFTPQGDSSEHEPHVLDSHIGNKYEGAEILNDLESLDDYDGVNGFLSAVGSNSSVSDAHRSFYDLDDGQDQVFSPPLLMDASLTDSYEDLLAPLSETETALMEH</sequence>
<dbReference type="Proteomes" id="UP001060085">
    <property type="component" value="Linkage Group LG08"/>
</dbReference>
<protein>
    <submittedName>
        <fullName evidence="1">Uncharacterized protein</fullName>
    </submittedName>
</protein>